<organism evidence="9 10">
    <name type="scientific">Bagarius yarrelli</name>
    <name type="common">Goonch</name>
    <name type="synonym">Bagrus yarrelli</name>
    <dbReference type="NCBI Taxonomy" id="175774"/>
    <lineage>
        <taxon>Eukaryota</taxon>
        <taxon>Metazoa</taxon>
        <taxon>Chordata</taxon>
        <taxon>Craniata</taxon>
        <taxon>Vertebrata</taxon>
        <taxon>Euteleostomi</taxon>
        <taxon>Actinopterygii</taxon>
        <taxon>Neopterygii</taxon>
        <taxon>Teleostei</taxon>
        <taxon>Ostariophysi</taxon>
        <taxon>Siluriformes</taxon>
        <taxon>Sisoridae</taxon>
        <taxon>Sisorinae</taxon>
        <taxon>Bagarius</taxon>
    </lineage>
</organism>
<evidence type="ECO:0000259" key="7">
    <source>
        <dbReference type="PROSITE" id="PS51203"/>
    </source>
</evidence>
<evidence type="ECO:0000313" key="9">
    <source>
        <dbReference type="EMBL" id="TSN12252.1"/>
    </source>
</evidence>
<dbReference type="InterPro" id="IPR039790">
    <property type="entry name" value="CHRD1"/>
</dbReference>
<dbReference type="CDD" id="cd06488">
    <property type="entry name" value="p23_melusin_like"/>
    <property type="match status" value="1"/>
</dbReference>
<dbReference type="SUPFAM" id="SSF89009">
    <property type="entry name" value="GAT-like domain"/>
    <property type="match status" value="1"/>
</dbReference>
<feature type="region of interest" description="Disordered" evidence="5">
    <location>
        <begin position="858"/>
        <end position="929"/>
    </location>
</feature>
<keyword evidence="3" id="KW-0677">Repeat</keyword>
<dbReference type="OrthoDB" id="44015at2759"/>
<dbReference type="GO" id="GO:0030136">
    <property type="term" value="C:clathrin-coated vesicle"/>
    <property type="evidence" value="ECO:0007669"/>
    <property type="project" value="InterPro"/>
</dbReference>
<keyword evidence="2" id="KW-0479">Metal-binding</keyword>
<feature type="compositionally biased region" description="Low complexity" evidence="5">
    <location>
        <begin position="502"/>
        <end position="511"/>
    </location>
</feature>
<dbReference type="PANTHER" id="PTHR46983">
    <property type="entry name" value="CYSTEINE AND HISTIDINE-RICH DOMAIN-CONTAINING PROTEIN 1"/>
    <property type="match status" value="1"/>
</dbReference>
<reference evidence="9 10" key="1">
    <citation type="journal article" date="2019" name="Genome Biol. Evol.">
        <title>Whole-Genome Sequencing of the Giant Devil Catfish, Bagarius yarrelli.</title>
        <authorList>
            <person name="Jiang W."/>
            <person name="Lv Y."/>
            <person name="Cheng L."/>
            <person name="Yang K."/>
            <person name="Chao B."/>
            <person name="Wang X."/>
            <person name="Li Y."/>
            <person name="Pan X."/>
            <person name="You X."/>
            <person name="Zhang Y."/>
            <person name="Yang J."/>
            <person name="Li J."/>
            <person name="Zhang X."/>
            <person name="Liu S."/>
            <person name="Sun C."/>
            <person name="Yang J."/>
            <person name="Shi Q."/>
        </authorList>
    </citation>
    <scope>NUCLEOTIDE SEQUENCE [LARGE SCALE GENOMIC DNA]</scope>
    <source>
        <strain evidence="9">JWS20170419001</strain>
        <tissue evidence="9">Muscle</tissue>
    </source>
</reference>
<dbReference type="Gene3D" id="4.10.1130.20">
    <property type="match status" value="2"/>
</dbReference>
<proteinExistence type="inferred from homology"/>
<dbReference type="SUPFAM" id="SSF48464">
    <property type="entry name" value="ENTH/VHS domain"/>
    <property type="match status" value="1"/>
</dbReference>
<dbReference type="PROSITE" id="PS51401">
    <property type="entry name" value="CHORD"/>
    <property type="match status" value="1"/>
</dbReference>
<keyword evidence="10" id="KW-1185">Reference proteome</keyword>
<dbReference type="InterPro" id="IPR007051">
    <property type="entry name" value="CHORD_dom"/>
</dbReference>
<dbReference type="PROSITE" id="PS51203">
    <property type="entry name" value="CS"/>
    <property type="match status" value="1"/>
</dbReference>
<evidence type="ECO:0000256" key="1">
    <source>
        <dbReference type="ARBA" id="ARBA00008011"/>
    </source>
</evidence>
<dbReference type="GO" id="GO:0005545">
    <property type="term" value="F:1-phosphatidylinositol binding"/>
    <property type="evidence" value="ECO:0007669"/>
    <property type="project" value="InterPro"/>
</dbReference>
<keyword evidence="4" id="KW-0862">Zinc</keyword>
<feature type="domain" description="CS" evidence="7">
    <location>
        <begin position="766"/>
        <end position="855"/>
    </location>
</feature>
<dbReference type="InterPro" id="IPR007052">
    <property type="entry name" value="CS_dom"/>
</dbReference>
<evidence type="ECO:0000256" key="3">
    <source>
        <dbReference type="ARBA" id="ARBA00022737"/>
    </source>
</evidence>
<gene>
    <name evidence="9" type="ORF">Baya_9373</name>
</gene>
<dbReference type="InterPro" id="IPR008978">
    <property type="entry name" value="HSP20-like_chaperone"/>
</dbReference>
<feature type="region of interest" description="Disordered" evidence="5">
    <location>
        <begin position="601"/>
        <end position="633"/>
    </location>
</feature>
<feature type="domain" description="ENTH" evidence="6">
    <location>
        <begin position="14"/>
        <end position="161"/>
    </location>
</feature>
<feature type="domain" description="CHORD" evidence="8">
    <location>
        <begin position="697"/>
        <end position="756"/>
    </location>
</feature>
<dbReference type="InterPro" id="IPR011417">
    <property type="entry name" value="ANTH_dom"/>
</dbReference>
<comment type="caution">
    <text evidence="9">The sequence shown here is derived from an EMBL/GenBank/DDBJ whole genome shotgun (WGS) entry which is preliminary data.</text>
</comment>
<evidence type="ECO:0000256" key="2">
    <source>
        <dbReference type="ARBA" id="ARBA00022723"/>
    </source>
</evidence>
<dbReference type="SUPFAM" id="SSF49764">
    <property type="entry name" value="HSP20-like chaperones"/>
    <property type="match status" value="1"/>
</dbReference>
<name>A0A556U690_BAGYA</name>
<dbReference type="InterPro" id="IPR008942">
    <property type="entry name" value="ENTH_VHS"/>
</dbReference>
<evidence type="ECO:0000256" key="4">
    <source>
        <dbReference type="ARBA" id="ARBA00022833"/>
    </source>
</evidence>
<feature type="compositionally biased region" description="Acidic residues" evidence="5">
    <location>
        <begin position="884"/>
        <end position="900"/>
    </location>
</feature>
<dbReference type="Gene3D" id="1.20.58.150">
    <property type="entry name" value="ANTH domain"/>
    <property type="match status" value="1"/>
</dbReference>
<evidence type="ECO:0000259" key="6">
    <source>
        <dbReference type="PROSITE" id="PS50942"/>
    </source>
</evidence>
<comment type="similarity">
    <text evidence="1">Belongs to the PICALM/SNAP91 family.</text>
</comment>
<dbReference type="Proteomes" id="UP000319801">
    <property type="component" value="Unassembled WGS sequence"/>
</dbReference>
<evidence type="ECO:0000313" key="10">
    <source>
        <dbReference type="Proteomes" id="UP000319801"/>
    </source>
</evidence>
<dbReference type="PANTHER" id="PTHR46983:SF2">
    <property type="entry name" value="INTEGRIN SUBUNIT BETA 1 BINDING PROTEIN 2"/>
    <property type="match status" value="1"/>
</dbReference>
<evidence type="ECO:0000259" key="8">
    <source>
        <dbReference type="PROSITE" id="PS51401"/>
    </source>
</evidence>
<dbReference type="GO" id="GO:0046872">
    <property type="term" value="F:metal ion binding"/>
    <property type="evidence" value="ECO:0007669"/>
    <property type="project" value="UniProtKB-KW"/>
</dbReference>
<dbReference type="Pfam" id="PF04968">
    <property type="entry name" value="CHORD"/>
    <property type="match status" value="2"/>
</dbReference>
<dbReference type="EMBL" id="VCAZ01000053">
    <property type="protein sequence ID" value="TSN12252.1"/>
    <property type="molecule type" value="Genomic_DNA"/>
</dbReference>
<dbReference type="Pfam" id="PF04969">
    <property type="entry name" value="CS"/>
    <property type="match status" value="1"/>
</dbReference>
<dbReference type="Gene3D" id="1.25.40.90">
    <property type="match status" value="2"/>
</dbReference>
<feature type="region of interest" description="Disordered" evidence="5">
    <location>
        <begin position="476"/>
        <end position="513"/>
    </location>
</feature>
<dbReference type="Pfam" id="PF07651">
    <property type="entry name" value="ANTH"/>
    <property type="match status" value="2"/>
</dbReference>
<dbReference type="GO" id="GO:0030276">
    <property type="term" value="F:clathrin binding"/>
    <property type="evidence" value="ECO:0007669"/>
    <property type="project" value="InterPro"/>
</dbReference>
<dbReference type="PROSITE" id="PS50942">
    <property type="entry name" value="ENTH"/>
    <property type="match status" value="1"/>
</dbReference>
<accession>A0A556U690</accession>
<feature type="compositionally biased region" description="Basic and acidic residues" evidence="5">
    <location>
        <begin position="610"/>
        <end position="626"/>
    </location>
</feature>
<dbReference type="Gene3D" id="2.60.40.790">
    <property type="match status" value="1"/>
</dbReference>
<dbReference type="SMART" id="SM00273">
    <property type="entry name" value="ENTH"/>
    <property type="match status" value="1"/>
</dbReference>
<dbReference type="GO" id="GO:0048268">
    <property type="term" value="P:clathrin coat assembly"/>
    <property type="evidence" value="ECO:0007669"/>
    <property type="project" value="InterPro"/>
</dbReference>
<sequence>MSGQSITDRIAAAQHSMTGSSINKAVCKATTHEVSGPKKKHLDYLIHCTNEMNVNVPQLADTLFERTANSSWVRFIQYLASRNTLFNLNNFLDKGALQGYDMSTFIRRYSRYLNEKALSYRLVAVDFTKMKRGIDGVMRTMNTEKLIKTLPIIQNQLDALLDFQANPNELTNGVINAAFMLLFKDSIRLFAAYNEGVINLLEKYFDMKKNQCKDALDIYKKFLYRMTKLSEFLKVAEAPSSLLEALEQHLASLEGKKTKEFSADSRATTLSSAVSSLSNTGLSFSRVDEKERQQALEEEQARLQALKDQRLKEIGMQTPSASPVTQTANSANNHSAAVDLFSNHSTNSAHVTNSVPNLTSDLFDLQPAFIPAVQSTPSISTANSAWGGLESGAPQQAAQISALHVDFDAVFGGRGANNDAKPSAGFDSLGEFLKPTLPAHSQAPMMPPHTGGKLLANDLDSSLANLVGNLQFSGSSVKKPDMQWTQPGEKKMTGGTNWQSKTMSSTTAWSPSPMPPAPMPVPHMAPAPMAFPMTTPQVPVYGMVPPQMGQMGGVPMMTPQPMMYQPVIRSTNPFAPVPGAQGWSCCKKRTTDFSEFLSIKGCSRGPHSNVKPEEPLKPEITSEKGEQNLNSSKEIIYKGPKSAEALEKERPSSDEPKSKLKVKVSPSLAQILEKMEISEQEKKEILESQVIIVGTKCKNAGCKTLYQGPETDAEICTHHPGAPVFHEGYKYWSCCCIKTIDFNAFLDQKGCATGKHCWVQKQDKKKVACRQDWHQTGNQVVVTIYAKNANPEQSYVEANRTVLTCHIQFENNKEFHKDFYLWGVVDVKSSFVNMVPSKVEVTLIKADAVAWGKLEDSKHKPEVTEDMISPEQEVPTDEKPDWYISDDDISESDWEDEDEDAKNVKKEEEEQDQDGPPLLEEPKPVPPKK</sequence>
<feature type="region of interest" description="Disordered" evidence="5">
    <location>
        <begin position="641"/>
        <end position="660"/>
    </location>
</feature>
<evidence type="ECO:0000256" key="5">
    <source>
        <dbReference type="SAM" id="MobiDB-lite"/>
    </source>
</evidence>
<dbReference type="InterPro" id="IPR013809">
    <property type="entry name" value="ENTH"/>
</dbReference>
<protein>
    <submittedName>
        <fullName evidence="9">Phosphatidylinositol-binding clathrin assembly protein</fullName>
    </submittedName>
</protein>
<feature type="compositionally biased region" description="Basic and acidic residues" evidence="5">
    <location>
        <begin position="644"/>
        <end position="658"/>
    </location>
</feature>
<dbReference type="InterPro" id="IPR014712">
    <property type="entry name" value="ANTH_dom_sf"/>
</dbReference>
<dbReference type="AlphaFoldDB" id="A0A556U690"/>